<keyword evidence="2" id="KW-1185">Reference proteome</keyword>
<evidence type="ECO:0000313" key="1">
    <source>
        <dbReference type="EMBL" id="MFC4126438.1"/>
    </source>
</evidence>
<organism evidence="1 2">
    <name type="scientific">Nocardia rhizosphaerae</name>
    <dbReference type="NCBI Taxonomy" id="1691571"/>
    <lineage>
        <taxon>Bacteria</taxon>
        <taxon>Bacillati</taxon>
        <taxon>Actinomycetota</taxon>
        <taxon>Actinomycetes</taxon>
        <taxon>Mycobacteriales</taxon>
        <taxon>Nocardiaceae</taxon>
        <taxon>Nocardia</taxon>
    </lineage>
</organism>
<accession>A0ABV8L8F3</accession>
<proteinExistence type="predicted"/>
<gene>
    <name evidence="1" type="ORF">ACFOW8_15985</name>
</gene>
<protein>
    <submittedName>
        <fullName evidence="1">Uncharacterized protein</fullName>
    </submittedName>
</protein>
<evidence type="ECO:0000313" key="2">
    <source>
        <dbReference type="Proteomes" id="UP001595767"/>
    </source>
</evidence>
<sequence>MDRELAEQLLALEGRDETVDSVATPEGYTLDTYLLLTLIDAVQGVQAAVIAAAGADPPAFDPMPRPETALDLVREENRRQSMERLIAEFTHPG</sequence>
<dbReference type="RefSeq" id="WP_378551415.1">
    <property type="nucleotide sequence ID" value="NZ_JBHSBA010000007.1"/>
</dbReference>
<dbReference type="Proteomes" id="UP001595767">
    <property type="component" value="Unassembled WGS sequence"/>
</dbReference>
<name>A0ABV8L8F3_9NOCA</name>
<reference evidence="2" key="1">
    <citation type="journal article" date="2019" name="Int. J. Syst. Evol. Microbiol.">
        <title>The Global Catalogue of Microorganisms (GCM) 10K type strain sequencing project: providing services to taxonomists for standard genome sequencing and annotation.</title>
        <authorList>
            <consortium name="The Broad Institute Genomics Platform"/>
            <consortium name="The Broad Institute Genome Sequencing Center for Infectious Disease"/>
            <person name="Wu L."/>
            <person name="Ma J."/>
        </authorList>
    </citation>
    <scope>NUCLEOTIDE SEQUENCE [LARGE SCALE GENOMIC DNA]</scope>
    <source>
        <strain evidence="2">CGMCC 4.7204</strain>
    </source>
</reference>
<dbReference type="EMBL" id="JBHSBA010000007">
    <property type="protein sequence ID" value="MFC4126438.1"/>
    <property type="molecule type" value="Genomic_DNA"/>
</dbReference>
<comment type="caution">
    <text evidence="1">The sequence shown here is derived from an EMBL/GenBank/DDBJ whole genome shotgun (WGS) entry which is preliminary data.</text>
</comment>